<dbReference type="AlphaFoldDB" id="A0A2N9IT02"/>
<evidence type="ECO:0000313" key="2">
    <source>
        <dbReference type="EMBL" id="SPD27505.1"/>
    </source>
</evidence>
<organism evidence="2">
    <name type="scientific">Fagus sylvatica</name>
    <name type="common">Beechnut</name>
    <dbReference type="NCBI Taxonomy" id="28930"/>
    <lineage>
        <taxon>Eukaryota</taxon>
        <taxon>Viridiplantae</taxon>
        <taxon>Streptophyta</taxon>
        <taxon>Embryophyta</taxon>
        <taxon>Tracheophyta</taxon>
        <taxon>Spermatophyta</taxon>
        <taxon>Magnoliopsida</taxon>
        <taxon>eudicotyledons</taxon>
        <taxon>Gunneridae</taxon>
        <taxon>Pentapetalae</taxon>
        <taxon>rosids</taxon>
        <taxon>fabids</taxon>
        <taxon>Fagales</taxon>
        <taxon>Fagaceae</taxon>
        <taxon>Fagus</taxon>
    </lineage>
</organism>
<accession>A0A2N9IT02</accession>
<name>A0A2N9IT02_FAGSY</name>
<evidence type="ECO:0000259" key="1">
    <source>
        <dbReference type="Pfam" id="PF13966"/>
    </source>
</evidence>
<dbReference type="EMBL" id="OIVN01006195">
    <property type="protein sequence ID" value="SPD27505.1"/>
    <property type="molecule type" value="Genomic_DNA"/>
</dbReference>
<dbReference type="InterPro" id="IPR026960">
    <property type="entry name" value="RVT-Znf"/>
</dbReference>
<feature type="domain" description="Reverse transcriptase zinc-binding" evidence="1">
    <location>
        <begin position="105"/>
        <end position="201"/>
    </location>
</feature>
<gene>
    <name evidence="2" type="ORF">FSB_LOCUS55387</name>
</gene>
<protein>
    <recommendedName>
        <fullName evidence="1">Reverse transcriptase zinc-binding domain-containing protein</fullName>
    </recommendedName>
</protein>
<dbReference type="Pfam" id="PF13966">
    <property type="entry name" value="zf-RVT"/>
    <property type="match status" value="1"/>
</dbReference>
<reference evidence="2" key="1">
    <citation type="submission" date="2018-02" db="EMBL/GenBank/DDBJ databases">
        <authorList>
            <person name="Cohen D.B."/>
            <person name="Kent A.D."/>
        </authorList>
    </citation>
    <scope>NUCLEOTIDE SEQUENCE</scope>
</reference>
<sequence length="363" mass="40801">MESSAACTVLDHGSKWRVGNGANISVCKDRWLPDQGNYKIPYPIEALLEEAVVVDLIDVDCGMWKVELIQRCFSPGDVFHILKYPLISSLPADTLIWWGTPNGKFSVKSAYHTAFLRLQRCLGAGSSDAVNMNQFWKSIWALNLPRKIINFVWRLCLNILPTRDNLVKHCIYTPLECPICGVMAETPIHIYTKCIFAEKVWEGSALGMDLHVDSNCGILDWVWGIWKHKGDGYFLKVVVVLWSVWNVRIQPFSETCRERVRWLAPKDGWYKVNMDGVVFADIQKVGVGAVIRNERGEFLGAMCDCVQVIKALMTNEFDFSRVGHVYSIARSKLSLAQGSSVIHVPREGLVGLCSSIPAALSFC</sequence>
<proteinExistence type="predicted"/>